<keyword evidence="2" id="KW-1185">Reference proteome</keyword>
<proteinExistence type="predicted"/>
<evidence type="ECO:0000313" key="2">
    <source>
        <dbReference type="Proteomes" id="UP000184612"/>
    </source>
</evidence>
<gene>
    <name evidence="1" type="ORF">SAMN02745217_02617</name>
</gene>
<dbReference type="STRING" id="1121345.SAMN02745217_02617"/>
<protein>
    <submittedName>
        <fullName evidence="1">Uncharacterized protein</fullName>
    </submittedName>
</protein>
<dbReference type="EMBL" id="FRFD01000007">
    <property type="protein sequence ID" value="SHO50168.1"/>
    <property type="molecule type" value="Genomic_DNA"/>
</dbReference>
<dbReference type="AlphaFoldDB" id="A0A1M7YCD0"/>
<name>A0A1M7YCD0_9FIRM</name>
<sequence length="61" mass="7172">MEGNKCQFAIPGKEYSTWYEYSYKCAACFECRYGTPPDDKTAKERCHRYAIGIHKKNHMSQ</sequence>
<reference evidence="1 2" key="1">
    <citation type="submission" date="2016-12" db="EMBL/GenBank/DDBJ databases">
        <authorList>
            <person name="Song W.-J."/>
            <person name="Kurnit D.M."/>
        </authorList>
    </citation>
    <scope>NUCLEOTIDE SEQUENCE [LARGE SCALE GENOMIC DNA]</scope>
    <source>
        <strain evidence="1 2">DSM 12503</strain>
    </source>
</reference>
<organism evidence="1 2">
    <name type="scientific">Anaerocolumna xylanovorans DSM 12503</name>
    <dbReference type="NCBI Taxonomy" id="1121345"/>
    <lineage>
        <taxon>Bacteria</taxon>
        <taxon>Bacillati</taxon>
        <taxon>Bacillota</taxon>
        <taxon>Clostridia</taxon>
        <taxon>Lachnospirales</taxon>
        <taxon>Lachnospiraceae</taxon>
        <taxon>Anaerocolumna</taxon>
    </lineage>
</organism>
<evidence type="ECO:0000313" key="1">
    <source>
        <dbReference type="EMBL" id="SHO50168.1"/>
    </source>
</evidence>
<dbReference type="Proteomes" id="UP000184612">
    <property type="component" value="Unassembled WGS sequence"/>
</dbReference>
<accession>A0A1M7YCD0</accession>